<dbReference type="PANTHER" id="PTHR43798:SF31">
    <property type="entry name" value="AB HYDROLASE SUPERFAMILY PROTEIN YCLE"/>
    <property type="match status" value="1"/>
</dbReference>
<keyword evidence="1 3" id="KW-0378">Hydrolase</keyword>
<gene>
    <name evidence="3" type="ORF">E2636_03455</name>
</gene>
<accession>A0A4P6ZV93</accession>
<organism evidence="3 4">
    <name type="scientific">Paenisporosarcina antarctica</name>
    <dbReference type="NCBI Taxonomy" id="417367"/>
    <lineage>
        <taxon>Bacteria</taxon>
        <taxon>Bacillati</taxon>
        <taxon>Bacillota</taxon>
        <taxon>Bacilli</taxon>
        <taxon>Bacillales</taxon>
        <taxon>Caryophanaceae</taxon>
        <taxon>Paenisporosarcina</taxon>
    </lineage>
</organism>
<dbReference type="Pfam" id="PF00561">
    <property type="entry name" value="Abhydrolase_1"/>
    <property type="match status" value="1"/>
</dbReference>
<evidence type="ECO:0000313" key="4">
    <source>
        <dbReference type="Proteomes" id="UP000294292"/>
    </source>
</evidence>
<proteinExistence type="predicted"/>
<dbReference type="AlphaFoldDB" id="A0A4P6ZV93"/>
<dbReference type="GO" id="GO:0016787">
    <property type="term" value="F:hydrolase activity"/>
    <property type="evidence" value="ECO:0007669"/>
    <property type="project" value="UniProtKB-KW"/>
</dbReference>
<evidence type="ECO:0000256" key="1">
    <source>
        <dbReference type="ARBA" id="ARBA00022801"/>
    </source>
</evidence>
<dbReference type="InterPro" id="IPR029058">
    <property type="entry name" value="AB_hydrolase_fold"/>
</dbReference>
<dbReference type="OrthoDB" id="9805423at2"/>
<dbReference type="KEGG" id="panc:E2636_03455"/>
<dbReference type="SUPFAM" id="SSF53474">
    <property type="entry name" value="alpha/beta-Hydrolases"/>
    <property type="match status" value="1"/>
</dbReference>
<sequence>MSEFMIDNEKLIYDDLGSGIPIIFIPPVGLGRKFFYEQKPLTKHFRLILPDLIGQGDSKYNGESEITIARFAKDIILLMDHLRLSSVVLFSYSSGGSIAQYLCIHYPLRIKSLIMSGCYPIISNLPFKIEHRLGILSVQLHKKLVSNVISMAHTKNKEYKNILKEHMYKSDSTVWSQLYVECLHFNCMVEIKKTEIPILLLYGSQEYMLKSIIKFYKKNLKNFQLFTLKGVSHHLPTKASSEVNQIVTGYLLSN</sequence>
<name>A0A4P6ZV93_9BACL</name>
<dbReference type="Proteomes" id="UP000294292">
    <property type="component" value="Chromosome"/>
</dbReference>
<dbReference type="PANTHER" id="PTHR43798">
    <property type="entry name" value="MONOACYLGLYCEROL LIPASE"/>
    <property type="match status" value="1"/>
</dbReference>
<evidence type="ECO:0000259" key="2">
    <source>
        <dbReference type="Pfam" id="PF00561"/>
    </source>
</evidence>
<protein>
    <submittedName>
        <fullName evidence="3">Alpha/beta hydrolase</fullName>
    </submittedName>
</protein>
<dbReference type="GO" id="GO:0016020">
    <property type="term" value="C:membrane"/>
    <property type="evidence" value="ECO:0007669"/>
    <property type="project" value="TreeGrafter"/>
</dbReference>
<dbReference type="RefSeq" id="WP_134208997.1">
    <property type="nucleotide sequence ID" value="NZ_CP038015.1"/>
</dbReference>
<keyword evidence="4" id="KW-1185">Reference proteome</keyword>
<dbReference type="InterPro" id="IPR000073">
    <property type="entry name" value="AB_hydrolase_1"/>
</dbReference>
<feature type="domain" description="AB hydrolase-1" evidence="2">
    <location>
        <begin position="22"/>
        <end position="118"/>
    </location>
</feature>
<dbReference type="InterPro" id="IPR050266">
    <property type="entry name" value="AB_hydrolase_sf"/>
</dbReference>
<reference evidence="3 4" key="1">
    <citation type="submission" date="2019-03" db="EMBL/GenBank/DDBJ databases">
        <title>Complete genome sequence of Paenisporosarcina antarctica CGMCC 1.6503T.</title>
        <authorList>
            <person name="Rong J.-C."/>
            <person name="Chi N.-Y."/>
            <person name="Zhang Q.-F."/>
        </authorList>
    </citation>
    <scope>NUCLEOTIDE SEQUENCE [LARGE SCALE GENOMIC DNA]</scope>
    <source>
        <strain evidence="3 4">CGMCC 1.6503</strain>
    </source>
</reference>
<dbReference type="PRINTS" id="PR00111">
    <property type="entry name" value="ABHYDROLASE"/>
</dbReference>
<dbReference type="EMBL" id="CP038015">
    <property type="protein sequence ID" value="QBP40261.1"/>
    <property type="molecule type" value="Genomic_DNA"/>
</dbReference>
<dbReference type="Gene3D" id="3.40.50.1820">
    <property type="entry name" value="alpha/beta hydrolase"/>
    <property type="match status" value="1"/>
</dbReference>
<evidence type="ECO:0000313" key="3">
    <source>
        <dbReference type="EMBL" id="QBP40261.1"/>
    </source>
</evidence>